<keyword evidence="2" id="KW-1185">Reference proteome</keyword>
<reference evidence="1" key="1">
    <citation type="submission" date="2021-06" db="EMBL/GenBank/DDBJ databases">
        <authorList>
            <person name="Kallberg Y."/>
            <person name="Tangrot J."/>
            <person name="Rosling A."/>
        </authorList>
    </citation>
    <scope>NUCLEOTIDE SEQUENCE</scope>
    <source>
        <strain evidence="1">MA461A</strain>
    </source>
</reference>
<feature type="non-terminal residue" evidence="1">
    <location>
        <position position="1"/>
    </location>
</feature>
<protein>
    <submittedName>
        <fullName evidence="1">8449_t:CDS:1</fullName>
    </submittedName>
</protein>
<dbReference type="Proteomes" id="UP000789920">
    <property type="component" value="Unassembled WGS sequence"/>
</dbReference>
<gene>
    <name evidence="1" type="ORF">RPERSI_LOCUS22176</name>
</gene>
<comment type="caution">
    <text evidence="1">The sequence shown here is derived from an EMBL/GenBank/DDBJ whole genome shotgun (WGS) entry which is preliminary data.</text>
</comment>
<sequence length="50" mass="5843">FNENDDPIKMNKKKIDNLPMDEKAYSDEIVENEAMINLDSLEKNLKEDIS</sequence>
<name>A0ACA9RS65_9GLOM</name>
<evidence type="ECO:0000313" key="1">
    <source>
        <dbReference type="EMBL" id="CAG8806518.1"/>
    </source>
</evidence>
<evidence type="ECO:0000313" key="2">
    <source>
        <dbReference type="Proteomes" id="UP000789920"/>
    </source>
</evidence>
<accession>A0ACA9RS65</accession>
<dbReference type="EMBL" id="CAJVQC010066545">
    <property type="protein sequence ID" value="CAG8806518.1"/>
    <property type="molecule type" value="Genomic_DNA"/>
</dbReference>
<organism evidence="1 2">
    <name type="scientific">Racocetra persica</name>
    <dbReference type="NCBI Taxonomy" id="160502"/>
    <lineage>
        <taxon>Eukaryota</taxon>
        <taxon>Fungi</taxon>
        <taxon>Fungi incertae sedis</taxon>
        <taxon>Mucoromycota</taxon>
        <taxon>Glomeromycotina</taxon>
        <taxon>Glomeromycetes</taxon>
        <taxon>Diversisporales</taxon>
        <taxon>Gigasporaceae</taxon>
        <taxon>Racocetra</taxon>
    </lineage>
</organism>
<proteinExistence type="predicted"/>
<feature type="non-terminal residue" evidence="1">
    <location>
        <position position="50"/>
    </location>
</feature>